<keyword evidence="1" id="KW-1133">Transmembrane helix</keyword>
<dbReference type="EMBL" id="JRJU01000009">
    <property type="protein sequence ID" value="KHF40389.1"/>
    <property type="molecule type" value="Genomic_DNA"/>
</dbReference>
<dbReference type="Proteomes" id="UP000030832">
    <property type="component" value="Unassembled WGS sequence"/>
</dbReference>
<gene>
    <name evidence="2" type="ORF">LQ50_08930</name>
</gene>
<keyword evidence="3" id="KW-1185">Reference proteome</keyword>
<dbReference type="STRING" id="333138.LQ50_08930"/>
<keyword evidence="1" id="KW-0472">Membrane</keyword>
<dbReference type="eggNOG" id="ENOG50331PB">
    <property type="taxonomic scope" value="Bacteria"/>
</dbReference>
<comment type="caution">
    <text evidence="2">The sequence shown here is derived from an EMBL/GenBank/DDBJ whole genome shotgun (WGS) entry which is preliminary data.</text>
</comment>
<proteinExistence type="predicted"/>
<evidence type="ECO:0000256" key="1">
    <source>
        <dbReference type="SAM" id="Phobius"/>
    </source>
</evidence>
<evidence type="ECO:0000313" key="2">
    <source>
        <dbReference type="EMBL" id="KHF40389.1"/>
    </source>
</evidence>
<feature type="transmembrane region" description="Helical" evidence="1">
    <location>
        <begin position="64"/>
        <end position="84"/>
    </location>
</feature>
<name>A0A0B0IK41_9BACI</name>
<keyword evidence="1" id="KW-0812">Transmembrane</keyword>
<evidence type="ECO:0000313" key="3">
    <source>
        <dbReference type="Proteomes" id="UP000030832"/>
    </source>
</evidence>
<organism evidence="2 3">
    <name type="scientific">Halalkalibacter okhensis</name>
    <dbReference type="NCBI Taxonomy" id="333138"/>
    <lineage>
        <taxon>Bacteria</taxon>
        <taxon>Bacillati</taxon>
        <taxon>Bacillota</taxon>
        <taxon>Bacilli</taxon>
        <taxon>Bacillales</taxon>
        <taxon>Bacillaceae</taxon>
        <taxon>Halalkalibacter</taxon>
    </lineage>
</organism>
<accession>A0A0B0IK41</accession>
<protein>
    <submittedName>
        <fullName evidence="2">Uncharacterized protein</fullName>
    </submittedName>
</protein>
<dbReference type="OrthoDB" id="2991597at2"/>
<dbReference type="RefSeq" id="WP_034628107.1">
    <property type="nucleotide sequence ID" value="NZ_JRJU01000009.1"/>
</dbReference>
<sequence length="85" mass="9413">MGYYDLCCRYIGRDVTITCKDGKKFSGKITHVTNTHVYLQPTGSQFGGFGYGYGWGYGYRPWGWGFPIALAAIGGFALGAALWWI</sequence>
<reference evidence="2 3" key="1">
    <citation type="submission" date="2014-09" db="EMBL/GenBank/DDBJ databases">
        <title>Genome sequencing and annotation of Bacillus Okhensis strain Kh10-101T.</title>
        <authorList>
            <person name="Prakash J.S."/>
        </authorList>
    </citation>
    <scope>NUCLEOTIDE SEQUENCE [LARGE SCALE GENOMIC DNA]</scope>
    <source>
        <strain evidence="3">Kh10-101T</strain>
    </source>
</reference>
<dbReference type="AlphaFoldDB" id="A0A0B0IK41"/>